<dbReference type="RefSeq" id="WP_005998965.1">
    <property type="nucleotide sequence ID" value="NZ_AAEW02000005.1"/>
</dbReference>
<keyword evidence="1" id="KW-0472">Membrane</keyword>
<protein>
    <recommendedName>
        <fullName evidence="4">Positive regulator of sigma(E), RseC/MucC</fullName>
    </recommendedName>
</protein>
<comment type="caution">
    <text evidence="2">The sequence shown here is derived from an EMBL/GenBank/DDBJ whole genome shotgun (WGS) entry which is preliminary data.</text>
</comment>
<name>Q1K1M4_DESA6</name>
<dbReference type="Proteomes" id="UP000005695">
    <property type="component" value="Unassembled WGS sequence"/>
</dbReference>
<proteinExistence type="predicted"/>
<keyword evidence="1" id="KW-1133">Transmembrane helix</keyword>
<dbReference type="EMBL" id="AAEW02000005">
    <property type="protein sequence ID" value="EAT16364.1"/>
    <property type="molecule type" value="Genomic_DNA"/>
</dbReference>
<evidence type="ECO:0000313" key="3">
    <source>
        <dbReference type="Proteomes" id="UP000005695"/>
    </source>
</evidence>
<reference evidence="2" key="2">
    <citation type="submission" date="2006-05" db="EMBL/GenBank/DDBJ databases">
        <title>Sequencing of the draft genome and assembly of Desulfuromonas acetoxidans DSM 684.</title>
        <authorList>
            <consortium name="US DOE Joint Genome Institute (JGI-PGF)"/>
            <person name="Copeland A."/>
            <person name="Lucas S."/>
            <person name="Lapidus A."/>
            <person name="Barry K."/>
            <person name="Detter J.C."/>
            <person name="Glavina del Rio T."/>
            <person name="Hammon N."/>
            <person name="Israni S."/>
            <person name="Dalin E."/>
            <person name="Tice H."/>
            <person name="Bruce D."/>
            <person name="Pitluck S."/>
            <person name="Richardson P."/>
        </authorList>
    </citation>
    <scope>NUCLEOTIDE SEQUENCE [LARGE SCALE GENOMIC DNA]</scope>
    <source>
        <strain evidence="2">DSM 684</strain>
    </source>
</reference>
<accession>Q1K1M4</accession>
<organism evidence="2 3">
    <name type="scientific">Desulfuromonas acetoxidans (strain DSM 684 / 11070)</name>
    <dbReference type="NCBI Taxonomy" id="281689"/>
    <lineage>
        <taxon>Bacteria</taxon>
        <taxon>Pseudomonadati</taxon>
        <taxon>Thermodesulfobacteriota</taxon>
        <taxon>Desulfuromonadia</taxon>
        <taxon>Desulfuromonadales</taxon>
        <taxon>Desulfuromonadaceae</taxon>
        <taxon>Desulfuromonas</taxon>
    </lineage>
</organism>
<reference evidence="2" key="1">
    <citation type="submission" date="2006-05" db="EMBL/GenBank/DDBJ databases">
        <title>Annotation of the draft genome assembly of Desulfuromonas acetoxidans DSM 684.</title>
        <authorList>
            <consortium name="US DOE Joint Genome Institute (JGI-ORNL)"/>
            <person name="Larimer F."/>
            <person name="Land M."/>
            <person name="Hauser L."/>
        </authorList>
    </citation>
    <scope>NUCLEOTIDE SEQUENCE [LARGE SCALE GENOMIC DNA]</scope>
    <source>
        <strain evidence="2">DSM 684</strain>
    </source>
</reference>
<dbReference type="AlphaFoldDB" id="Q1K1M4"/>
<feature type="transmembrane region" description="Helical" evidence="1">
    <location>
        <begin position="123"/>
        <end position="145"/>
    </location>
</feature>
<keyword evidence="3" id="KW-1185">Reference proteome</keyword>
<dbReference type="Pfam" id="PF04246">
    <property type="entry name" value="RseC_MucC"/>
    <property type="match status" value="1"/>
</dbReference>
<sequence length="181" mass="19136">MIEEIPTAKEVVNRLFEHQTTLSETGVVIELREKRLAVVAREQSDGCSGCGASGGCCQSGGNGQRRLLADNQPYARVGDTVRVEIETTAGLADSQNFLYIIAFIMLALGLAVGYFIASLLPVGIPAALLALMIGGAFMVGTLGVFRFGRPAVVQTSLARIVEVITPAEQDDPAAEEHTTEG</sequence>
<keyword evidence="1" id="KW-0812">Transmembrane</keyword>
<evidence type="ECO:0000256" key="1">
    <source>
        <dbReference type="SAM" id="Phobius"/>
    </source>
</evidence>
<dbReference type="OrthoDB" id="5402011at2"/>
<evidence type="ECO:0008006" key="4">
    <source>
        <dbReference type="Google" id="ProtNLM"/>
    </source>
</evidence>
<feature type="transmembrane region" description="Helical" evidence="1">
    <location>
        <begin position="97"/>
        <end position="117"/>
    </location>
</feature>
<evidence type="ECO:0000313" key="2">
    <source>
        <dbReference type="EMBL" id="EAT16364.1"/>
    </source>
</evidence>
<gene>
    <name evidence="2" type="ORF">Dace_1828</name>
</gene>